<reference evidence="2" key="1">
    <citation type="submission" date="2023-03" db="EMBL/GenBank/DDBJ databases">
        <title>Massive genome expansion in bonnet fungi (Mycena s.s.) driven by repeated elements and novel gene families across ecological guilds.</title>
        <authorList>
            <consortium name="Lawrence Berkeley National Laboratory"/>
            <person name="Harder C.B."/>
            <person name="Miyauchi S."/>
            <person name="Viragh M."/>
            <person name="Kuo A."/>
            <person name="Thoen E."/>
            <person name="Andreopoulos B."/>
            <person name="Lu D."/>
            <person name="Skrede I."/>
            <person name="Drula E."/>
            <person name="Henrissat B."/>
            <person name="Morin E."/>
            <person name="Kohler A."/>
            <person name="Barry K."/>
            <person name="LaButti K."/>
            <person name="Morin E."/>
            <person name="Salamov A."/>
            <person name="Lipzen A."/>
            <person name="Mereny Z."/>
            <person name="Hegedus B."/>
            <person name="Baldrian P."/>
            <person name="Stursova M."/>
            <person name="Weitz H."/>
            <person name="Taylor A."/>
            <person name="Grigoriev I.V."/>
            <person name="Nagy L.G."/>
            <person name="Martin F."/>
            <person name="Kauserud H."/>
        </authorList>
    </citation>
    <scope>NUCLEOTIDE SEQUENCE</scope>
    <source>
        <strain evidence="2">CBHHK067</strain>
    </source>
</reference>
<protein>
    <submittedName>
        <fullName evidence="2">Uncharacterized protein</fullName>
    </submittedName>
</protein>
<dbReference type="Proteomes" id="UP001221757">
    <property type="component" value="Unassembled WGS sequence"/>
</dbReference>
<feature type="compositionally biased region" description="Basic residues" evidence="1">
    <location>
        <begin position="89"/>
        <end position="104"/>
    </location>
</feature>
<evidence type="ECO:0000256" key="1">
    <source>
        <dbReference type="SAM" id="MobiDB-lite"/>
    </source>
</evidence>
<gene>
    <name evidence="2" type="ORF">B0H17DRAFT_1115616</name>
</gene>
<evidence type="ECO:0000313" key="2">
    <source>
        <dbReference type="EMBL" id="KAJ7615797.1"/>
    </source>
</evidence>
<accession>A0AAD7BAR1</accession>
<name>A0AAD7BAR1_MYCRO</name>
<feature type="compositionally biased region" description="Basic residues" evidence="1">
    <location>
        <begin position="35"/>
        <end position="59"/>
    </location>
</feature>
<proteinExistence type="predicted"/>
<dbReference type="AlphaFoldDB" id="A0AAD7BAR1"/>
<keyword evidence="3" id="KW-1185">Reference proteome</keyword>
<feature type="compositionally biased region" description="Basic and acidic residues" evidence="1">
    <location>
        <begin position="181"/>
        <end position="197"/>
    </location>
</feature>
<comment type="caution">
    <text evidence="2">The sequence shown here is derived from an EMBL/GenBank/DDBJ whole genome shotgun (WGS) entry which is preliminary data.</text>
</comment>
<dbReference type="EMBL" id="JARKIE010000825">
    <property type="protein sequence ID" value="KAJ7615797.1"/>
    <property type="molecule type" value="Genomic_DNA"/>
</dbReference>
<sequence length="229" mass="25798">MCSSSDVALRPTHVRILHSSCIHHHGWVARAGVEKRRRSSTSRQMRTHTRTRTRSKCGHQRMYVEGSPRGYPRPDAQVPAVRTQPRPLVARHQRSSSPRSVRRSQRTDTVARLRRSDPHRVGLSSLGRHPRKGGACPYVPRPNPSTKHDALIACALHSCTHLCRISDSRYAVPLAEHNRRAESGFQRRQEGEMKTESGTHLQVSHRESPPSRGSSAVWMRCTSSCFSVG</sequence>
<evidence type="ECO:0000313" key="3">
    <source>
        <dbReference type="Proteomes" id="UP001221757"/>
    </source>
</evidence>
<feature type="region of interest" description="Disordered" evidence="1">
    <location>
        <begin position="32"/>
        <end position="110"/>
    </location>
</feature>
<feature type="region of interest" description="Disordered" evidence="1">
    <location>
        <begin position="181"/>
        <end position="216"/>
    </location>
</feature>
<organism evidence="2 3">
    <name type="scientific">Mycena rosella</name>
    <name type="common">Pink bonnet</name>
    <name type="synonym">Agaricus rosellus</name>
    <dbReference type="NCBI Taxonomy" id="1033263"/>
    <lineage>
        <taxon>Eukaryota</taxon>
        <taxon>Fungi</taxon>
        <taxon>Dikarya</taxon>
        <taxon>Basidiomycota</taxon>
        <taxon>Agaricomycotina</taxon>
        <taxon>Agaricomycetes</taxon>
        <taxon>Agaricomycetidae</taxon>
        <taxon>Agaricales</taxon>
        <taxon>Marasmiineae</taxon>
        <taxon>Mycenaceae</taxon>
        <taxon>Mycena</taxon>
    </lineage>
</organism>